<feature type="transmembrane region" description="Helical" evidence="1">
    <location>
        <begin position="20"/>
        <end position="38"/>
    </location>
</feature>
<dbReference type="PATRIC" id="fig|1194971.3.peg.1736"/>
<dbReference type="Proteomes" id="UP000035027">
    <property type="component" value="Plasmid pR1"/>
</dbReference>
<evidence type="ECO:0000256" key="1">
    <source>
        <dbReference type="SAM" id="Phobius"/>
    </source>
</evidence>
<organism evidence="2 3">
    <name type="scientific">Ligilactobacillus salivarius str. Ren</name>
    <dbReference type="NCBI Taxonomy" id="1194971"/>
    <lineage>
        <taxon>Bacteria</taxon>
        <taxon>Bacillati</taxon>
        <taxon>Bacillota</taxon>
        <taxon>Bacilli</taxon>
        <taxon>Lactobacillales</taxon>
        <taxon>Lactobacillaceae</taxon>
        <taxon>Ligilactobacillus</taxon>
    </lineage>
</organism>
<dbReference type="EMBL" id="CP011404">
    <property type="protein sequence ID" value="AKI05269.1"/>
    <property type="molecule type" value="Genomic_DNA"/>
</dbReference>
<keyword evidence="1" id="KW-0812">Transmembrane</keyword>
<gene>
    <name evidence="2" type="ORF">LsR_01751</name>
</gene>
<proteinExistence type="predicted"/>
<evidence type="ECO:0000313" key="3">
    <source>
        <dbReference type="Proteomes" id="UP000035027"/>
    </source>
</evidence>
<geneLocation type="plasmid" evidence="2 3">
    <name>pR1</name>
</geneLocation>
<keyword evidence="1" id="KW-1133">Transmembrane helix</keyword>
<accession>A0A0F7Q177</accession>
<evidence type="ECO:0000313" key="2">
    <source>
        <dbReference type="EMBL" id="AKI05269.1"/>
    </source>
</evidence>
<reference evidence="2 3" key="1">
    <citation type="submission" date="2015-04" db="EMBL/GenBank/DDBJ databases">
        <title>Complete genome sequence of Lactobacillus salivarius Ren, a probiotic strain with antitumor activity.</title>
        <authorList>
            <person name="Sun E."/>
            <person name="Zhao L."/>
            <person name="Liu S."/>
            <person name="Zhang M."/>
            <person name="Guo H."/>
            <person name="Ren F."/>
        </authorList>
    </citation>
    <scope>NUCLEOTIDE SEQUENCE [LARGE SCALE GENOMIC DNA]</scope>
    <source>
        <strain evidence="2 3">Ren</strain>
        <plasmid evidence="2 3">pR1</plasmid>
    </source>
</reference>
<sequence length="44" mass="5005">MSALVSSDVFSVFSFLLSRLPIPDTIPAANIFLIYLLFRQFLLQ</sequence>
<keyword evidence="2" id="KW-0614">Plasmid</keyword>
<name>A0A0F7Q177_9LACO</name>
<dbReference type="AlphaFoldDB" id="A0A0F7Q177"/>
<keyword evidence="1" id="KW-0472">Membrane</keyword>
<protein>
    <submittedName>
        <fullName evidence="2">Uncharacterized protein</fullName>
    </submittedName>
</protein>